<feature type="region of interest" description="Disordered" evidence="1">
    <location>
        <begin position="430"/>
        <end position="515"/>
    </location>
</feature>
<feature type="compositionally biased region" description="Polar residues" evidence="1">
    <location>
        <begin position="473"/>
        <end position="515"/>
    </location>
</feature>
<reference evidence="3" key="1">
    <citation type="submission" date="2020-01" db="EMBL/GenBank/DDBJ databases">
        <authorList>
            <person name="Mishra B."/>
        </authorList>
    </citation>
    <scope>NUCLEOTIDE SEQUENCE [LARGE SCALE GENOMIC DNA]</scope>
</reference>
<evidence type="ECO:0000256" key="1">
    <source>
        <dbReference type="SAM" id="MobiDB-lite"/>
    </source>
</evidence>
<dbReference type="Proteomes" id="UP000467841">
    <property type="component" value="Unassembled WGS sequence"/>
</dbReference>
<accession>A0A6D2I7D6</accession>
<sequence>MTRCISWEDKGKAKATDYAPPRIRVKAPNLDTSNLIQKHKLTLVGRVTNPREQRIGVMIPYLIRKWSLKGNVTGSDLGRDCFQFMFELAEDLEKILANRPHHYEHWMLIIQRWEPIISPTFPAYIPFWIELKGIPLHYWQRDLLDSIGEELGGMIKYELTSTTARIKVHINGLQPLVKESVIEYASGEESIVALEYEKLENHCRRWHRLTHDTYNCKEVLPTEPETRVSEPEERERYSDKNHKGDYGRDREFTRRYDRHGNPFGDRTSSQRAREGETRGDSNKNPADQRGGTRYQWREKTPPRSPRNRADLRQVLRNREEERRKRGSQKQIWREKERGLEKSPRERETSRTASSADTNPPPLERTLDFTGIPTSSQVPTEDEVMADLQEVTARYVNCGDPIESEARRQRVLQGEMEGLMATTAARIVAAASEERSPPPAPAPKKRGRPPLVRKSVGKSPMSFKGASSMKRRINQIQNSPRRQTAQRIHNNNLRASASGTSTLRPQPASGNPTNTAQIKTSQFCDEAVVASQFPLPFRPLERPPERPREPAEPEHGLGLELPPPIRQRGEVEVFCFRRRSAAVGGGGESSTEKRKRRHRDLGGKSSAEERKLRRRREIGGEEEVGGRERSAEKRKQRRREIGGEEEVGSGESSEEKRNGGGGCRNFLAILRRTQGVAEALQFCDGFATIVAVVTK</sequence>
<feature type="compositionally biased region" description="Basic and acidic residues" evidence="1">
    <location>
        <begin position="599"/>
        <end position="610"/>
    </location>
</feature>
<feature type="region of interest" description="Disordered" evidence="1">
    <location>
        <begin position="580"/>
        <end position="661"/>
    </location>
</feature>
<dbReference type="PANTHER" id="PTHR31286">
    <property type="entry name" value="GLYCINE-RICH CELL WALL STRUCTURAL PROTEIN 1.8-LIKE"/>
    <property type="match status" value="1"/>
</dbReference>
<comment type="caution">
    <text evidence="3">The sequence shown here is derived from an EMBL/GenBank/DDBJ whole genome shotgun (WGS) entry which is preliminary data.</text>
</comment>
<dbReference type="AlphaFoldDB" id="A0A6D2I7D6"/>
<feature type="compositionally biased region" description="Basic and acidic residues" evidence="1">
    <location>
        <begin position="538"/>
        <end position="556"/>
    </location>
</feature>
<dbReference type="EMBL" id="CACVBM020000588">
    <property type="protein sequence ID" value="CAA7021102.1"/>
    <property type="molecule type" value="Genomic_DNA"/>
</dbReference>
<feature type="compositionally biased region" description="Basic and acidic residues" evidence="1">
    <location>
        <begin position="224"/>
        <end position="260"/>
    </location>
</feature>
<dbReference type="InterPro" id="IPR025558">
    <property type="entry name" value="DUF4283"/>
</dbReference>
<dbReference type="Pfam" id="PF14111">
    <property type="entry name" value="DUF4283"/>
    <property type="match status" value="1"/>
</dbReference>
<feature type="compositionally biased region" description="Basic and acidic residues" evidence="1">
    <location>
        <begin position="623"/>
        <end position="632"/>
    </location>
</feature>
<dbReference type="PANTHER" id="PTHR31286:SF163">
    <property type="entry name" value="ZINC KNUCKLE CX2CX4HX4C DOMAIN-CONTAINING PROTEIN"/>
    <property type="match status" value="1"/>
</dbReference>
<gene>
    <name evidence="3" type="ORF">MERR_LOCUS8337</name>
</gene>
<evidence type="ECO:0000313" key="3">
    <source>
        <dbReference type="EMBL" id="CAA7021102.1"/>
    </source>
</evidence>
<feature type="compositionally biased region" description="Basic and acidic residues" evidence="1">
    <location>
        <begin position="271"/>
        <end position="281"/>
    </location>
</feature>
<evidence type="ECO:0000313" key="4">
    <source>
        <dbReference type="Proteomes" id="UP000467841"/>
    </source>
</evidence>
<feature type="compositionally biased region" description="Basic and acidic residues" evidence="1">
    <location>
        <begin position="331"/>
        <end position="349"/>
    </location>
</feature>
<protein>
    <recommendedName>
        <fullName evidence="2">DUF4283 domain-containing protein</fullName>
    </recommendedName>
</protein>
<feature type="domain" description="DUF4283" evidence="2">
    <location>
        <begin position="37"/>
        <end position="120"/>
    </location>
</feature>
<feature type="region of interest" description="Disordered" evidence="1">
    <location>
        <begin position="220"/>
        <end position="381"/>
    </location>
</feature>
<name>A0A6D2I7D6_9BRAS</name>
<keyword evidence="4" id="KW-1185">Reference proteome</keyword>
<feature type="region of interest" description="Disordered" evidence="1">
    <location>
        <begin position="534"/>
        <end position="563"/>
    </location>
</feature>
<evidence type="ECO:0000259" key="2">
    <source>
        <dbReference type="Pfam" id="PF14111"/>
    </source>
</evidence>
<dbReference type="OrthoDB" id="1433131at2759"/>
<dbReference type="InterPro" id="IPR040256">
    <property type="entry name" value="At4g02000-like"/>
</dbReference>
<organism evidence="3 4">
    <name type="scientific">Microthlaspi erraticum</name>
    <dbReference type="NCBI Taxonomy" id="1685480"/>
    <lineage>
        <taxon>Eukaryota</taxon>
        <taxon>Viridiplantae</taxon>
        <taxon>Streptophyta</taxon>
        <taxon>Embryophyta</taxon>
        <taxon>Tracheophyta</taxon>
        <taxon>Spermatophyta</taxon>
        <taxon>Magnoliopsida</taxon>
        <taxon>eudicotyledons</taxon>
        <taxon>Gunneridae</taxon>
        <taxon>Pentapetalae</taxon>
        <taxon>rosids</taxon>
        <taxon>malvids</taxon>
        <taxon>Brassicales</taxon>
        <taxon>Brassicaceae</taxon>
        <taxon>Coluteocarpeae</taxon>
        <taxon>Microthlaspi</taxon>
    </lineage>
</organism>
<proteinExistence type="predicted"/>
<feature type="compositionally biased region" description="Basic and acidic residues" evidence="1">
    <location>
        <begin position="295"/>
        <end position="323"/>
    </location>
</feature>